<keyword evidence="3" id="KW-1185">Reference proteome</keyword>
<evidence type="ECO:0000313" key="2">
    <source>
        <dbReference type="EMBL" id="SHF52624.1"/>
    </source>
</evidence>
<reference evidence="2 3" key="1">
    <citation type="submission" date="2016-11" db="EMBL/GenBank/DDBJ databases">
        <authorList>
            <person name="Jaros S."/>
            <person name="Januszkiewicz K."/>
            <person name="Wedrychowicz H."/>
        </authorList>
    </citation>
    <scope>NUCLEOTIDE SEQUENCE [LARGE SCALE GENOMIC DNA]</scope>
    <source>
        <strain evidence="2 3">DSM 21986</strain>
    </source>
</reference>
<gene>
    <name evidence="2" type="ORF">SAMN05443144_109189</name>
</gene>
<proteinExistence type="predicted"/>
<dbReference type="GO" id="GO:0016740">
    <property type="term" value="F:transferase activity"/>
    <property type="evidence" value="ECO:0007669"/>
    <property type="project" value="UniProtKB-KW"/>
</dbReference>
<sequence length="394" mass="45993">MKESHAPILLILEGTYPWYRGGVSEWIHQYLKYNPRQLFHIIQIATDEYRYAPIDEALYELPDHVQKFERVSPPELSAEWENELRRWIKNVEKQVSLFVEESSFIHIVNTGFAGWLGKELAIHFKKPLVLTEHALYWKEIMMGAVALECGYKVPEEKREKEAFGKMFRLMAAEIYSISDVIVSVSKSNIPEQQKLGARDVHYIPNGIPASRLKQFIPQQSSTLTIGWIGRCAEMKNPMKFFDVVSTFGEYEAENVEFIMVTCNAGEPELEQRVRTREREFNHLEVIWNRSSEDFIDQMDALCITSHNESQPLVLFEALGRKILPVGWRTGDVTAEYGFILDPEATTGELVQSVLELWKKPQEWLRIVENRFMNVQAHHTWEKIFDHYRSLLLQL</sequence>
<dbReference type="Gene3D" id="3.40.50.2000">
    <property type="entry name" value="Glycogen Phosphorylase B"/>
    <property type="match status" value="2"/>
</dbReference>
<dbReference type="PANTHER" id="PTHR12526:SF608">
    <property type="entry name" value="PELF"/>
    <property type="match status" value="1"/>
</dbReference>
<dbReference type="AlphaFoldDB" id="A0A1M5CCY4"/>
<feature type="domain" description="DUF3492" evidence="1">
    <location>
        <begin position="8"/>
        <end position="71"/>
    </location>
</feature>
<name>A0A1M5CCY4_9BACT</name>
<dbReference type="OrthoDB" id="9806653at2"/>
<dbReference type="InterPro" id="IPR022622">
    <property type="entry name" value="DUF3492"/>
</dbReference>
<organism evidence="2 3">
    <name type="scientific">Fodinibius roseus</name>
    <dbReference type="NCBI Taxonomy" id="1194090"/>
    <lineage>
        <taxon>Bacteria</taxon>
        <taxon>Pseudomonadati</taxon>
        <taxon>Balneolota</taxon>
        <taxon>Balneolia</taxon>
        <taxon>Balneolales</taxon>
        <taxon>Balneolaceae</taxon>
        <taxon>Fodinibius</taxon>
    </lineage>
</organism>
<evidence type="ECO:0000259" key="1">
    <source>
        <dbReference type="Pfam" id="PF11997"/>
    </source>
</evidence>
<dbReference type="Pfam" id="PF11997">
    <property type="entry name" value="DUF3492"/>
    <property type="match status" value="2"/>
</dbReference>
<dbReference type="RefSeq" id="WP_073063422.1">
    <property type="nucleotide sequence ID" value="NZ_FQUS01000009.1"/>
</dbReference>
<accession>A0A1M5CCY4</accession>
<keyword evidence="2" id="KW-0808">Transferase</keyword>
<dbReference type="SUPFAM" id="SSF53756">
    <property type="entry name" value="UDP-Glycosyltransferase/glycogen phosphorylase"/>
    <property type="match status" value="1"/>
</dbReference>
<dbReference type="STRING" id="1194090.SAMN05443144_109189"/>
<dbReference type="EMBL" id="FQUS01000009">
    <property type="protein sequence ID" value="SHF52624.1"/>
    <property type="molecule type" value="Genomic_DNA"/>
</dbReference>
<protein>
    <submittedName>
        <fullName evidence="2">Glycosyltransferase involved in cell wall bisynthesis</fullName>
    </submittedName>
</protein>
<evidence type="ECO:0000313" key="3">
    <source>
        <dbReference type="Proteomes" id="UP000184041"/>
    </source>
</evidence>
<dbReference type="Proteomes" id="UP000184041">
    <property type="component" value="Unassembled WGS sequence"/>
</dbReference>
<dbReference type="PANTHER" id="PTHR12526">
    <property type="entry name" value="GLYCOSYLTRANSFERASE"/>
    <property type="match status" value="1"/>
</dbReference>
<feature type="domain" description="DUF3492" evidence="1">
    <location>
        <begin position="100"/>
        <end position="198"/>
    </location>
</feature>